<dbReference type="GO" id="GO:0000712">
    <property type="term" value="P:resolution of meiotic recombination intermediates"/>
    <property type="evidence" value="ECO:0007669"/>
    <property type="project" value="TreeGrafter"/>
</dbReference>
<name>A0A6I9RPB0_ELAGV</name>
<evidence type="ECO:0000313" key="7">
    <source>
        <dbReference type="RefSeq" id="XP_010929681.1"/>
    </source>
</evidence>
<accession>A0A6I9RPB0</accession>
<dbReference type="SUPFAM" id="SSF47113">
    <property type="entry name" value="Histone-fold"/>
    <property type="match status" value="1"/>
</dbReference>
<dbReference type="GO" id="GO:0046982">
    <property type="term" value="F:protein heterodimerization activity"/>
    <property type="evidence" value="ECO:0007669"/>
    <property type="project" value="InterPro"/>
</dbReference>
<dbReference type="GO" id="GO:0003677">
    <property type="term" value="F:DNA binding"/>
    <property type="evidence" value="ECO:0007669"/>
    <property type="project" value="UniProtKB-KW"/>
</dbReference>
<dbReference type="GO" id="GO:0006281">
    <property type="term" value="P:DNA repair"/>
    <property type="evidence" value="ECO:0007669"/>
    <property type="project" value="UniProtKB-KW"/>
</dbReference>
<comment type="similarity">
    <text evidence="1">Belongs to the TAF9 family. CENP-S/MHF1 subfamily.</text>
</comment>
<keyword evidence="6" id="KW-1185">Reference proteome</keyword>
<dbReference type="GO" id="GO:0031297">
    <property type="term" value="P:replication fork processing"/>
    <property type="evidence" value="ECO:0007669"/>
    <property type="project" value="TreeGrafter"/>
</dbReference>
<feature type="compositionally biased region" description="Gly residues" evidence="5">
    <location>
        <begin position="1"/>
        <end position="15"/>
    </location>
</feature>
<dbReference type="GO" id="GO:0003682">
    <property type="term" value="F:chromatin binding"/>
    <property type="evidence" value="ECO:0007669"/>
    <property type="project" value="TreeGrafter"/>
</dbReference>
<reference evidence="7" key="1">
    <citation type="submission" date="2025-08" db="UniProtKB">
        <authorList>
            <consortium name="RefSeq"/>
        </authorList>
    </citation>
    <scope>IDENTIFICATION</scope>
</reference>
<dbReference type="Proteomes" id="UP000504607">
    <property type="component" value="Chromosome 9"/>
</dbReference>
<dbReference type="RefSeq" id="XP_010929681.1">
    <property type="nucleotide sequence ID" value="XM_010931379.3"/>
</dbReference>
<protein>
    <submittedName>
        <fullName evidence="7">Protein MHF1 homolog isoform X1</fullName>
    </submittedName>
</protein>
<organism evidence="6 7">
    <name type="scientific">Elaeis guineensis var. tenera</name>
    <name type="common">Oil palm</name>
    <dbReference type="NCBI Taxonomy" id="51953"/>
    <lineage>
        <taxon>Eukaryota</taxon>
        <taxon>Viridiplantae</taxon>
        <taxon>Streptophyta</taxon>
        <taxon>Embryophyta</taxon>
        <taxon>Tracheophyta</taxon>
        <taxon>Spermatophyta</taxon>
        <taxon>Magnoliopsida</taxon>
        <taxon>Liliopsida</taxon>
        <taxon>Arecaceae</taxon>
        <taxon>Arecoideae</taxon>
        <taxon>Cocoseae</taxon>
        <taxon>Elaeidinae</taxon>
        <taxon>Elaeis</taxon>
    </lineage>
</organism>
<dbReference type="GO" id="GO:0071821">
    <property type="term" value="C:FANCM-MHF complex"/>
    <property type="evidence" value="ECO:0007669"/>
    <property type="project" value="InterPro"/>
</dbReference>
<dbReference type="PANTHER" id="PTHR22980:SF0">
    <property type="entry name" value="CENTROMERE PROTEIN S"/>
    <property type="match status" value="1"/>
</dbReference>
<evidence type="ECO:0000256" key="1">
    <source>
        <dbReference type="ARBA" id="ARBA00006612"/>
    </source>
</evidence>
<dbReference type="AlphaFoldDB" id="A0A6I9RPB0"/>
<dbReference type="InParanoid" id="A0A6I9RPB0"/>
<dbReference type="InterPro" id="IPR029003">
    <property type="entry name" value="CENP-S/Mhf1"/>
</dbReference>
<evidence type="ECO:0000256" key="3">
    <source>
        <dbReference type="ARBA" id="ARBA00023125"/>
    </source>
</evidence>
<dbReference type="GeneID" id="105051092"/>
<dbReference type="InterPro" id="IPR009072">
    <property type="entry name" value="Histone-fold"/>
</dbReference>
<dbReference type="CDD" id="cd22919">
    <property type="entry name" value="HFD_CENP-S"/>
    <property type="match status" value="1"/>
</dbReference>
<dbReference type="Pfam" id="PF15630">
    <property type="entry name" value="CENP-S"/>
    <property type="match status" value="1"/>
</dbReference>
<dbReference type="KEGG" id="egu:105051092"/>
<keyword evidence="2" id="KW-0227">DNA damage</keyword>
<evidence type="ECO:0000256" key="4">
    <source>
        <dbReference type="ARBA" id="ARBA00023204"/>
    </source>
</evidence>
<dbReference type="FunCoup" id="A0A6I9RPB0">
    <property type="interactions" value="216"/>
</dbReference>
<sequence length="137" mass="15268">MDGGDVDGGVGGGGAFEKDEEAEERAELLRDRFRLSVISIANAEAKKLDMEVLEPVVACVADLAFKYTEQLARDVELFAQHAGRKSVNMEDIILSAHRNKHLTGLLRSFSQELKGKEPQTERKRKKSSKKEDKSIPR</sequence>
<dbReference type="Gene3D" id="1.10.20.10">
    <property type="entry name" value="Histone, subunit A"/>
    <property type="match status" value="1"/>
</dbReference>
<evidence type="ECO:0000256" key="5">
    <source>
        <dbReference type="SAM" id="MobiDB-lite"/>
    </source>
</evidence>
<keyword evidence="4" id="KW-0234">DNA repair</keyword>
<feature type="region of interest" description="Disordered" evidence="5">
    <location>
        <begin position="1"/>
        <end position="22"/>
    </location>
</feature>
<gene>
    <name evidence="7" type="primary">LOC105051092</name>
</gene>
<keyword evidence="3" id="KW-0238">DNA-binding</keyword>
<evidence type="ECO:0000256" key="2">
    <source>
        <dbReference type="ARBA" id="ARBA00022763"/>
    </source>
</evidence>
<feature type="region of interest" description="Disordered" evidence="5">
    <location>
        <begin position="107"/>
        <end position="137"/>
    </location>
</feature>
<proteinExistence type="inferred from homology"/>
<evidence type="ECO:0000313" key="6">
    <source>
        <dbReference type="Proteomes" id="UP000504607"/>
    </source>
</evidence>
<dbReference type="OrthoDB" id="1872155at2759"/>
<dbReference type="PANTHER" id="PTHR22980">
    <property type="entry name" value="CORTISTATIN"/>
    <property type="match status" value="1"/>
</dbReference>